<evidence type="ECO:0000256" key="6">
    <source>
        <dbReference type="ARBA" id="ARBA00022777"/>
    </source>
</evidence>
<evidence type="ECO:0000256" key="8">
    <source>
        <dbReference type="ARBA" id="ARBA00023012"/>
    </source>
</evidence>
<dbReference type="PROSITE" id="PS50109">
    <property type="entry name" value="HIS_KIN"/>
    <property type="match status" value="1"/>
</dbReference>
<dbReference type="Gene3D" id="1.10.287.130">
    <property type="match status" value="1"/>
</dbReference>
<comment type="catalytic activity">
    <reaction evidence="1">
        <text>ATP + protein L-histidine = ADP + protein N-phospho-L-histidine.</text>
        <dbReference type="EC" id="2.7.13.3"/>
    </reaction>
</comment>
<dbReference type="Gene3D" id="3.30.565.10">
    <property type="entry name" value="Histidine kinase-like ATPase, C-terminal domain"/>
    <property type="match status" value="1"/>
</dbReference>
<keyword evidence="4" id="KW-0808">Transferase</keyword>
<dbReference type="PRINTS" id="PR00344">
    <property type="entry name" value="BCTRLSENSOR"/>
</dbReference>
<evidence type="ECO:0000256" key="2">
    <source>
        <dbReference type="ARBA" id="ARBA00012438"/>
    </source>
</evidence>
<dbReference type="SUPFAM" id="SSF47384">
    <property type="entry name" value="Homodimeric domain of signal transducing histidine kinase"/>
    <property type="match status" value="1"/>
</dbReference>
<dbReference type="FunFam" id="3.30.565.10:FF:000010">
    <property type="entry name" value="Sensor histidine kinase RcsC"/>
    <property type="match status" value="1"/>
</dbReference>
<keyword evidence="17" id="KW-1185">Reference proteome</keyword>
<dbReference type="Gene3D" id="3.30.450.20">
    <property type="entry name" value="PAS domain"/>
    <property type="match status" value="2"/>
</dbReference>
<keyword evidence="7" id="KW-0067">ATP-binding</keyword>
<dbReference type="OrthoDB" id="9811889at2"/>
<organism evidence="16 17">
    <name type="scientific">Solitalea longa</name>
    <dbReference type="NCBI Taxonomy" id="2079460"/>
    <lineage>
        <taxon>Bacteria</taxon>
        <taxon>Pseudomonadati</taxon>
        <taxon>Bacteroidota</taxon>
        <taxon>Sphingobacteriia</taxon>
        <taxon>Sphingobacteriales</taxon>
        <taxon>Sphingobacteriaceae</taxon>
        <taxon>Solitalea</taxon>
    </lineage>
</organism>
<dbReference type="InterPro" id="IPR000700">
    <property type="entry name" value="PAS-assoc_C"/>
</dbReference>
<dbReference type="InterPro" id="IPR036890">
    <property type="entry name" value="HATPase_C_sf"/>
</dbReference>
<feature type="domain" description="Response regulatory" evidence="13">
    <location>
        <begin position="536"/>
        <end position="650"/>
    </location>
</feature>
<feature type="domain" description="Histidine kinase" evidence="12">
    <location>
        <begin position="290"/>
        <end position="511"/>
    </location>
</feature>
<reference evidence="16 17" key="1">
    <citation type="submission" date="2018-01" db="EMBL/GenBank/DDBJ databases">
        <authorList>
            <person name="Gaut B.S."/>
            <person name="Morton B.R."/>
            <person name="Clegg M.T."/>
            <person name="Duvall M.R."/>
        </authorList>
    </citation>
    <scope>NUCLEOTIDE SEQUENCE [LARGE SCALE GENOMIC DNA]</scope>
    <source>
        <strain evidence="16 17">HR-AV</strain>
    </source>
</reference>
<evidence type="ECO:0000313" key="17">
    <source>
        <dbReference type="Proteomes" id="UP000236893"/>
    </source>
</evidence>
<dbReference type="InterPro" id="IPR000014">
    <property type="entry name" value="PAS"/>
</dbReference>
<keyword evidence="5" id="KW-0547">Nucleotide-binding</keyword>
<evidence type="ECO:0000313" key="16">
    <source>
        <dbReference type="EMBL" id="POY36367.1"/>
    </source>
</evidence>
<dbReference type="SUPFAM" id="SSF55785">
    <property type="entry name" value="PYP-like sensor domain (PAS domain)"/>
    <property type="match status" value="2"/>
</dbReference>
<comment type="subunit">
    <text evidence="9">At low DSF concentrations, interacts with RpfF.</text>
</comment>
<dbReference type="InterPro" id="IPR035965">
    <property type="entry name" value="PAS-like_dom_sf"/>
</dbReference>
<dbReference type="EC" id="2.7.13.3" evidence="2"/>
<dbReference type="RefSeq" id="WP_103789285.1">
    <property type="nucleotide sequence ID" value="NZ_PQVF01000007.1"/>
</dbReference>
<dbReference type="SUPFAM" id="SSF52172">
    <property type="entry name" value="CheY-like"/>
    <property type="match status" value="1"/>
</dbReference>
<evidence type="ECO:0000256" key="7">
    <source>
        <dbReference type="ARBA" id="ARBA00022840"/>
    </source>
</evidence>
<dbReference type="InterPro" id="IPR001789">
    <property type="entry name" value="Sig_transdc_resp-reg_receiver"/>
</dbReference>
<evidence type="ECO:0000256" key="5">
    <source>
        <dbReference type="ARBA" id="ARBA00022741"/>
    </source>
</evidence>
<keyword evidence="3 11" id="KW-0597">Phosphoprotein</keyword>
<keyword evidence="6" id="KW-0418">Kinase</keyword>
<evidence type="ECO:0000256" key="10">
    <source>
        <dbReference type="ARBA" id="ARBA00068150"/>
    </source>
</evidence>
<keyword evidence="8" id="KW-0902">Two-component regulatory system</keyword>
<dbReference type="PROSITE" id="PS50112">
    <property type="entry name" value="PAS"/>
    <property type="match status" value="1"/>
</dbReference>
<evidence type="ECO:0000256" key="11">
    <source>
        <dbReference type="PROSITE-ProRule" id="PRU00169"/>
    </source>
</evidence>
<proteinExistence type="predicted"/>
<dbReference type="Pfam" id="PF00512">
    <property type="entry name" value="HisKA"/>
    <property type="match status" value="1"/>
</dbReference>
<dbReference type="SMART" id="SM00086">
    <property type="entry name" value="PAC"/>
    <property type="match status" value="2"/>
</dbReference>
<name>A0A2S5A259_9SPHI</name>
<dbReference type="InterPro" id="IPR005467">
    <property type="entry name" value="His_kinase_dom"/>
</dbReference>
<evidence type="ECO:0000259" key="15">
    <source>
        <dbReference type="PROSITE" id="PS50113"/>
    </source>
</evidence>
<dbReference type="Pfam" id="PF08447">
    <property type="entry name" value="PAS_3"/>
    <property type="match status" value="1"/>
</dbReference>
<dbReference type="Gene3D" id="3.40.50.2300">
    <property type="match status" value="1"/>
</dbReference>
<evidence type="ECO:0000256" key="1">
    <source>
        <dbReference type="ARBA" id="ARBA00000085"/>
    </source>
</evidence>
<dbReference type="CDD" id="cd00130">
    <property type="entry name" value="PAS"/>
    <property type="match status" value="1"/>
</dbReference>
<dbReference type="InterPro" id="IPR036097">
    <property type="entry name" value="HisK_dim/P_sf"/>
</dbReference>
<feature type="domain" description="PAC" evidence="15">
    <location>
        <begin position="95"/>
        <end position="147"/>
    </location>
</feature>
<dbReference type="PANTHER" id="PTHR45339:SF1">
    <property type="entry name" value="HYBRID SIGNAL TRANSDUCTION HISTIDINE KINASE J"/>
    <property type="match status" value="1"/>
</dbReference>
<dbReference type="SMART" id="SM00091">
    <property type="entry name" value="PAS"/>
    <property type="match status" value="2"/>
</dbReference>
<dbReference type="SMART" id="SM00387">
    <property type="entry name" value="HATPase_c"/>
    <property type="match status" value="1"/>
</dbReference>
<dbReference type="Proteomes" id="UP000236893">
    <property type="component" value="Unassembled WGS sequence"/>
</dbReference>
<dbReference type="Pfam" id="PF02518">
    <property type="entry name" value="HATPase_c"/>
    <property type="match status" value="1"/>
</dbReference>
<feature type="modified residue" description="4-aspartylphosphate" evidence="11">
    <location>
        <position position="585"/>
    </location>
</feature>
<dbReference type="InterPro" id="IPR004358">
    <property type="entry name" value="Sig_transdc_His_kin-like_C"/>
</dbReference>
<dbReference type="NCBIfam" id="TIGR00229">
    <property type="entry name" value="sensory_box"/>
    <property type="match status" value="1"/>
</dbReference>
<dbReference type="GO" id="GO:0005524">
    <property type="term" value="F:ATP binding"/>
    <property type="evidence" value="ECO:0007669"/>
    <property type="project" value="UniProtKB-KW"/>
</dbReference>
<dbReference type="InterPro" id="IPR001610">
    <property type="entry name" value="PAC"/>
</dbReference>
<dbReference type="InterPro" id="IPR003661">
    <property type="entry name" value="HisK_dim/P_dom"/>
</dbReference>
<dbReference type="InterPro" id="IPR003594">
    <property type="entry name" value="HATPase_dom"/>
</dbReference>
<evidence type="ECO:0000256" key="9">
    <source>
        <dbReference type="ARBA" id="ARBA00064003"/>
    </source>
</evidence>
<comment type="caution">
    <text evidence="16">The sequence shown here is derived from an EMBL/GenBank/DDBJ whole genome shotgun (WGS) entry which is preliminary data.</text>
</comment>
<dbReference type="SMART" id="SM00448">
    <property type="entry name" value="REC"/>
    <property type="match status" value="1"/>
</dbReference>
<dbReference type="CDD" id="cd16922">
    <property type="entry name" value="HATPase_EvgS-ArcB-TorS-like"/>
    <property type="match status" value="1"/>
</dbReference>
<sequence length="653" mass="74367">MSQLTFPLFENDISSQSKPKLLSNSQKEVLDQIPFAIFDLDQEGMCHYANSECERLIGFPRYLLLQEKWKDFIHPEDNETVLAALAENVKRKSDYTITYRILHPSGVLKHIHVVMRLVPESVPGIVHFLGTAIDITEQKLSEEKIKRNDAQLQALIRSLNDIVFEINENLEYENVWVNDESILFTSKDQILHKKISAAIPSEFGKRMESLAQHVLDTGETINCEYPGVLNNTNVWYNAKISLIHDDVHSSKRLLITIQDITLQKNFEKELIRAKEAAEQAAKAKEEFLSVMSHEIRTPINSVIGIAHLLLDEQCDPEQQETLTILKSSAEHLLGLVNEILDFNKIETGKIELEKVSFNIAEFIRNTCKPFILKAREKNIQFELDLDEKIPGILVGDPIRLNQILTNLLGNALKFTLEGLVHLKVQVIFETENDVELRFVVSDTGIGIAEDDLERVFESFTQAESSTTRKYGGSGLGLAITKRLLLLHNSQIKVNSTPGKGSIFTFDVRFPKLYYALSEAEESNRKSAKTYSLPGMKVLLVEDNRMNALVGKRFLTKWNIDVEVAENGLIAVNKSKLKDYDMIIMDLQMPEMDGYQASIEIRKFNKVIPIIAFTADVMPHITERIEKCGMNDYLAKPFMPDILYNKISKYYVNC</sequence>
<dbReference type="SUPFAM" id="SSF55874">
    <property type="entry name" value="ATPase domain of HSP90 chaperone/DNA topoisomerase II/histidine kinase"/>
    <property type="match status" value="1"/>
</dbReference>
<dbReference type="CDD" id="cd17546">
    <property type="entry name" value="REC_hyHK_CKI1_RcsC-like"/>
    <property type="match status" value="1"/>
</dbReference>
<dbReference type="EMBL" id="PQVF01000007">
    <property type="protein sequence ID" value="POY36367.1"/>
    <property type="molecule type" value="Genomic_DNA"/>
</dbReference>
<evidence type="ECO:0000259" key="14">
    <source>
        <dbReference type="PROSITE" id="PS50112"/>
    </source>
</evidence>
<evidence type="ECO:0000256" key="3">
    <source>
        <dbReference type="ARBA" id="ARBA00022553"/>
    </source>
</evidence>
<dbReference type="SMART" id="SM00388">
    <property type="entry name" value="HisKA"/>
    <property type="match status" value="1"/>
</dbReference>
<dbReference type="AlphaFoldDB" id="A0A2S5A259"/>
<dbReference type="PANTHER" id="PTHR45339">
    <property type="entry name" value="HYBRID SIGNAL TRANSDUCTION HISTIDINE KINASE J"/>
    <property type="match status" value="1"/>
</dbReference>
<evidence type="ECO:0000259" key="12">
    <source>
        <dbReference type="PROSITE" id="PS50109"/>
    </source>
</evidence>
<dbReference type="CDD" id="cd00082">
    <property type="entry name" value="HisKA"/>
    <property type="match status" value="1"/>
</dbReference>
<dbReference type="InterPro" id="IPR011006">
    <property type="entry name" value="CheY-like_superfamily"/>
</dbReference>
<accession>A0A2S5A259</accession>
<dbReference type="Pfam" id="PF00072">
    <property type="entry name" value="Response_reg"/>
    <property type="match status" value="1"/>
</dbReference>
<protein>
    <recommendedName>
        <fullName evidence="10">Sensory/regulatory protein RpfC</fullName>
        <ecNumber evidence="2">2.7.13.3</ecNumber>
    </recommendedName>
</protein>
<dbReference type="InterPro" id="IPR013655">
    <property type="entry name" value="PAS_fold_3"/>
</dbReference>
<feature type="domain" description="PAS" evidence="14">
    <location>
        <begin position="22"/>
        <end position="92"/>
    </location>
</feature>
<dbReference type="PROSITE" id="PS50110">
    <property type="entry name" value="RESPONSE_REGULATORY"/>
    <property type="match status" value="1"/>
</dbReference>
<evidence type="ECO:0000256" key="4">
    <source>
        <dbReference type="ARBA" id="ARBA00022679"/>
    </source>
</evidence>
<dbReference type="PROSITE" id="PS50113">
    <property type="entry name" value="PAC"/>
    <property type="match status" value="1"/>
</dbReference>
<dbReference type="GO" id="GO:0000155">
    <property type="term" value="F:phosphorelay sensor kinase activity"/>
    <property type="evidence" value="ECO:0007669"/>
    <property type="project" value="InterPro"/>
</dbReference>
<evidence type="ECO:0000259" key="13">
    <source>
        <dbReference type="PROSITE" id="PS50110"/>
    </source>
</evidence>
<dbReference type="FunFam" id="1.10.287.130:FF:000002">
    <property type="entry name" value="Two-component osmosensing histidine kinase"/>
    <property type="match status" value="1"/>
</dbReference>
<gene>
    <name evidence="16" type="ORF">C3K47_11510</name>
</gene>